<proteinExistence type="predicted"/>
<evidence type="ECO:0000313" key="6">
    <source>
        <dbReference type="Proteomes" id="UP001501676"/>
    </source>
</evidence>
<dbReference type="Gene3D" id="3.40.50.300">
    <property type="entry name" value="P-loop containing nucleotide triphosphate hydrolases"/>
    <property type="match status" value="1"/>
</dbReference>
<evidence type="ECO:0000313" key="5">
    <source>
        <dbReference type="EMBL" id="GAA3397836.1"/>
    </source>
</evidence>
<sequence length="1213" mass="129163">MGRPGDRFCGRCGSPLLRKCPSCTAGVDLSAAACPNCAADLDPAGRGLPVAGTAPREERRVVTILFVDLTGFTNLGERLDPEDLRALQQRYFDTVARAIRRRGGVVEKYIGDAVMAVFGAPVTQEDDAVRAVRVGLELQADLDGRIIGPAGPLRARVGIATGEVVVDLDAIRDGGQALVAGDVVNVASRLQSHAPVGGIVVSSATWRASREYVEYAEMPPVMVKGKAGPVPVWRPLRLVQRRWDRHRDHGPFVGRGPYLDHLAGLLRATIDDRAPRMVTVVGPAGVGKSRLVRELNRHAEQAMPVGVRWVGGRCLAGGEGGPFAAIAEVVTGYAGVLESDSADTARRKVVDSLHGLLTTAERASVVDALAPLVGYAAPPVEADEAQAAWRMFFGRLAARRPLVVVIEDLALAEPPLLDFLRQLVDTVDGPLLVVATARPEILGHGRIPWYDATHPRHALVELPPLDPHDTLTLFRALSGDSPIPESALEHLTVLAAGTPLYAHEYVRMLADQRPDGDPEDPDDALPLPDSVRAVVASRVDLLGPRSQRALQAAAVIGEVFWPGAVATVAELARDEVEALLAELRAKAFIRPATGHVLAGEPALAFSHAVVRDLAYRRQPRALRVVRHQRAARWLQSHVTGRTTEAVDAVAHHRVAALELARTLHMDVRPFLQPARTALVAAAERAASLHAAPTAVDLLDKALALWDDSSTSVTLDDLAALEHPAARDDEVARLTALVLRWRLRFGTDADQFHATGGAAEVARCASQLEVLGARDAAASARTLLSQVAWARGDRTAALAHLDRALAPYGAGDESPVRAAAHAELARLRMMSYEVDEATTAAKTAGDLARRLGLPELEVNAQITEGAARYLAGDLSGLTLLERAVDRSRTDHLRSLRRASENLASALQEEGEIARSFALLDEAAATTLAYRGKPHPGHTPMRAYFDGDWDATLASADAAFTGDETLDAEWAHLRTLAAWLRALRGEDTGFNPELIVVTAARHGTRLALANALAHGALYRAVTGASEQATVALRRLEAEHAAEPLAPREWLAAAAHAAVLTGVRCGARAEESAGWLKGVLDAAPRETLWVRAARSVVNGGLAAHGGDHGTAALHHAVAASVYERMGDATDAALATAWSLRAARAGEVAPVPELTTRLTTFGLRNRARLLLRFATTGPLDTPTDSSEADEVPDDPGPLTDPKALTDQAPSSRPASIA</sequence>
<dbReference type="Proteomes" id="UP001501676">
    <property type="component" value="Unassembled WGS sequence"/>
</dbReference>
<dbReference type="Pfam" id="PF13191">
    <property type="entry name" value="AAA_16"/>
    <property type="match status" value="1"/>
</dbReference>
<keyword evidence="2" id="KW-0067">ATP-binding</keyword>
<dbReference type="PANTHER" id="PTHR16305">
    <property type="entry name" value="TESTICULAR SOLUBLE ADENYLYL CYCLASE"/>
    <property type="match status" value="1"/>
</dbReference>
<dbReference type="SUPFAM" id="SSF52540">
    <property type="entry name" value="P-loop containing nucleoside triphosphate hydrolases"/>
    <property type="match status" value="1"/>
</dbReference>
<dbReference type="EMBL" id="BAAAYN010000070">
    <property type="protein sequence ID" value="GAA3397836.1"/>
    <property type="molecule type" value="Genomic_DNA"/>
</dbReference>
<dbReference type="InterPro" id="IPR011990">
    <property type="entry name" value="TPR-like_helical_dom_sf"/>
</dbReference>
<dbReference type="PANTHER" id="PTHR16305:SF28">
    <property type="entry name" value="GUANYLATE CYCLASE DOMAIN-CONTAINING PROTEIN"/>
    <property type="match status" value="1"/>
</dbReference>
<dbReference type="InterPro" id="IPR027417">
    <property type="entry name" value="P-loop_NTPase"/>
</dbReference>
<dbReference type="Pfam" id="PF00211">
    <property type="entry name" value="Guanylate_cyc"/>
    <property type="match status" value="1"/>
</dbReference>
<feature type="region of interest" description="Disordered" evidence="3">
    <location>
        <begin position="1172"/>
        <end position="1213"/>
    </location>
</feature>
<dbReference type="Gene3D" id="3.30.70.1230">
    <property type="entry name" value="Nucleotide cyclase"/>
    <property type="match status" value="1"/>
</dbReference>
<dbReference type="SMART" id="SM00044">
    <property type="entry name" value="CYCc"/>
    <property type="match status" value="1"/>
</dbReference>
<organism evidence="5 6">
    <name type="scientific">Cryptosporangium minutisporangium</name>
    <dbReference type="NCBI Taxonomy" id="113569"/>
    <lineage>
        <taxon>Bacteria</taxon>
        <taxon>Bacillati</taxon>
        <taxon>Actinomycetota</taxon>
        <taxon>Actinomycetes</taxon>
        <taxon>Cryptosporangiales</taxon>
        <taxon>Cryptosporangiaceae</taxon>
        <taxon>Cryptosporangium</taxon>
    </lineage>
</organism>
<dbReference type="InterPro" id="IPR001054">
    <property type="entry name" value="A/G_cyclase"/>
</dbReference>
<dbReference type="InterPro" id="IPR029787">
    <property type="entry name" value="Nucleotide_cyclase"/>
</dbReference>
<evidence type="ECO:0000259" key="4">
    <source>
        <dbReference type="PROSITE" id="PS50125"/>
    </source>
</evidence>
<dbReference type="InterPro" id="IPR025874">
    <property type="entry name" value="DZR"/>
</dbReference>
<gene>
    <name evidence="5" type="ORF">GCM10020369_79400</name>
</gene>
<dbReference type="InterPro" id="IPR041664">
    <property type="entry name" value="AAA_16"/>
</dbReference>
<evidence type="ECO:0000256" key="2">
    <source>
        <dbReference type="ARBA" id="ARBA00022840"/>
    </source>
</evidence>
<name>A0ABP6TD09_9ACTN</name>
<dbReference type="PROSITE" id="PS50125">
    <property type="entry name" value="GUANYLATE_CYCLASE_2"/>
    <property type="match status" value="1"/>
</dbReference>
<reference evidence="6" key="1">
    <citation type="journal article" date="2019" name="Int. J. Syst. Evol. Microbiol.">
        <title>The Global Catalogue of Microorganisms (GCM) 10K type strain sequencing project: providing services to taxonomists for standard genome sequencing and annotation.</title>
        <authorList>
            <consortium name="The Broad Institute Genomics Platform"/>
            <consortium name="The Broad Institute Genome Sequencing Center for Infectious Disease"/>
            <person name="Wu L."/>
            <person name="Ma J."/>
        </authorList>
    </citation>
    <scope>NUCLEOTIDE SEQUENCE [LARGE SCALE GENOMIC DNA]</scope>
    <source>
        <strain evidence="6">JCM 9458</strain>
    </source>
</reference>
<evidence type="ECO:0000256" key="3">
    <source>
        <dbReference type="SAM" id="MobiDB-lite"/>
    </source>
</evidence>
<protein>
    <recommendedName>
        <fullName evidence="4">Guanylate cyclase domain-containing protein</fullName>
    </recommendedName>
</protein>
<dbReference type="Pfam" id="PF12773">
    <property type="entry name" value="DZR"/>
    <property type="match status" value="1"/>
</dbReference>
<feature type="compositionally biased region" description="Polar residues" evidence="3">
    <location>
        <begin position="1203"/>
        <end position="1213"/>
    </location>
</feature>
<dbReference type="SUPFAM" id="SSF55073">
    <property type="entry name" value="Nucleotide cyclase"/>
    <property type="match status" value="1"/>
</dbReference>
<accession>A0ABP6TD09</accession>
<keyword evidence="1" id="KW-0547">Nucleotide-binding</keyword>
<dbReference type="SUPFAM" id="SSF48452">
    <property type="entry name" value="TPR-like"/>
    <property type="match status" value="1"/>
</dbReference>
<dbReference type="CDD" id="cd07302">
    <property type="entry name" value="CHD"/>
    <property type="match status" value="1"/>
</dbReference>
<evidence type="ECO:0000256" key="1">
    <source>
        <dbReference type="ARBA" id="ARBA00022741"/>
    </source>
</evidence>
<feature type="domain" description="Guanylate cyclase" evidence="4">
    <location>
        <begin position="63"/>
        <end position="191"/>
    </location>
</feature>
<keyword evidence="6" id="KW-1185">Reference proteome</keyword>
<comment type="caution">
    <text evidence="5">The sequence shown here is derived from an EMBL/GenBank/DDBJ whole genome shotgun (WGS) entry which is preliminary data.</text>
</comment>